<evidence type="ECO:0000313" key="2">
    <source>
        <dbReference type="Proteomes" id="UP000814128"/>
    </source>
</evidence>
<proteinExistence type="predicted"/>
<name>A0ACB8QKR8_9AGAM</name>
<dbReference type="EMBL" id="MU273551">
    <property type="protein sequence ID" value="KAI0032272.1"/>
    <property type="molecule type" value="Genomic_DNA"/>
</dbReference>
<keyword evidence="1" id="KW-0808">Transferase</keyword>
<comment type="caution">
    <text evidence="1">The sequence shown here is derived from an EMBL/GenBank/DDBJ whole genome shotgun (WGS) entry which is preliminary data.</text>
</comment>
<keyword evidence="2" id="KW-1185">Reference proteome</keyword>
<keyword evidence="1" id="KW-0328">Glycosyltransferase</keyword>
<accession>A0ACB8QKR8</accession>
<protein>
    <submittedName>
        <fullName evidence="1">Mannosyltransferase</fullName>
    </submittedName>
</protein>
<organism evidence="1 2">
    <name type="scientific">Vararia minispora EC-137</name>
    <dbReference type="NCBI Taxonomy" id="1314806"/>
    <lineage>
        <taxon>Eukaryota</taxon>
        <taxon>Fungi</taxon>
        <taxon>Dikarya</taxon>
        <taxon>Basidiomycota</taxon>
        <taxon>Agaricomycotina</taxon>
        <taxon>Agaricomycetes</taxon>
        <taxon>Russulales</taxon>
        <taxon>Lachnocladiaceae</taxon>
        <taxon>Vararia</taxon>
    </lineage>
</organism>
<gene>
    <name evidence="1" type="ORF">K488DRAFT_50276</name>
</gene>
<reference evidence="1" key="2">
    <citation type="journal article" date="2022" name="New Phytol.">
        <title>Evolutionary transition to the ectomycorrhizal habit in the genomes of a hyperdiverse lineage of mushroom-forming fungi.</title>
        <authorList>
            <person name="Looney B."/>
            <person name="Miyauchi S."/>
            <person name="Morin E."/>
            <person name="Drula E."/>
            <person name="Courty P.E."/>
            <person name="Kohler A."/>
            <person name="Kuo A."/>
            <person name="LaButti K."/>
            <person name="Pangilinan J."/>
            <person name="Lipzen A."/>
            <person name="Riley R."/>
            <person name="Andreopoulos W."/>
            <person name="He G."/>
            <person name="Johnson J."/>
            <person name="Nolan M."/>
            <person name="Tritt A."/>
            <person name="Barry K.W."/>
            <person name="Grigoriev I.V."/>
            <person name="Nagy L.G."/>
            <person name="Hibbett D."/>
            <person name="Henrissat B."/>
            <person name="Matheny P.B."/>
            <person name="Labbe J."/>
            <person name="Martin F.M."/>
        </authorList>
    </citation>
    <scope>NUCLEOTIDE SEQUENCE</scope>
    <source>
        <strain evidence="1">EC-137</strain>
    </source>
</reference>
<reference evidence="1" key="1">
    <citation type="submission" date="2021-02" db="EMBL/GenBank/DDBJ databases">
        <authorList>
            <consortium name="DOE Joint Genome Institute"/>
            <person name="Ahrendt S."/>
            <person name="Looney B.P."/>
            <person name="Miyauchi S."/>
            <person name="Morin E."/>
            <person name="Drula E."/>
            <person name="Courty P.E."/>
            <person name="Chicoki N."/>
            <person name="Fauchery L."/>
            <person name="Kohler A."/>
            <person name="Kuo A."/>
            <person name="Labutti K."/>
            <person name="Pangilinan J."/>
            <person name="Lipzen A."/>
            <person name="Riley R."/>
            <person name="Andreopoulos W."/>
            <person name="He G."/>
            <person name="Johnson J."/>
            <person name="Barry K.W."/>
            <person name="Grigoriev I.V."/>
            <person name="Nagy L."/>
            <person name="Hibbett D."/>
            <person name="Henrissat B."/>
            <person name="Matheny P.B."/>
            <person name="Labbe J."/>
            <person name="Martin F."/>
        </authorList>
    </citation>
    <scope>NUCLEOTIDE SEQUENCE</scope>
    <source>
        <strain evidence="1">EC-137</strain>
    </source>
</reference>
<evidence type="ECO:0000313" key="1">
    <source>
        <dbReference type="EMBL" id="KAI0032272.1"/>
    </source>
</evidence>
<dbReference type="Proteomes" id="UP000814128">
    <property type="component" value="Unassembled WGS sequence"/>
</dbReference>
<sequence>MSSSLVSSTFALVKRLLVEPQYFWILAVLVILGDAILTQLIVRFVPYTEIDWETYMDHIGLYTKGERNYSKITGPTGLLVYPAGHVFIHKALYDLTSSGENIARAQQIYAVLYVVSLFLACSIYQKAGGVPNWVLLLLPLSKRLHSIFALRMFGDCWAVVITQLSILAYGSGLDDLGTTLFSAALSVKMSVFLYLPGILVILVKRRGIMTTVRLVLTMVALQALLARRFLAEYPREYLQGAFDLSRVFLYKWTVNWRFIDEHTFLSPAFARALLLGHVSVLVAFGWYRWTKKDGGVHFVLRHALLKPSEPASLVTLSSDEAITILFTSNLIGILFARSLHYQFYSWYAYQLPFVAWRTPYPMPVKLAVLASIEYAWNVYPSTTLSSSCLLLSNAALVAGLWFGDSQGRPLEPRTRNE</sequence>